<dbReference type="InterPro" id="IPR015421">
    <property type="entry name" value="PyrdxlP-dep_Trfase_major"/>
</dbReference>
<dbReference type="SUPFAM" id="SSF53383">
    <property type="entry name" value="PLP-dependent transferases"/>
    <property type="match status" value="1"/>
</dbReference>
<dbReference type="GO" id="GO:0016212">
    <property type="term" value="F:kynurenine-oxoglutarate transaminase activity"/>
    <property type="evidence" value="ECO:0007669"/>
    <property type="project" value="TreeGrafter"/>
</dbReference>
<evidence type="ECO:0000256" key="3">
    <source>
        <dbReference type="ARBA" id="ARBA00022576"/>
    </source>
</evidence>
<reference evidence="8" key="2">
    <citation type="submission" date="2015-09" db="EMBL/GenBank/DDBJ databases">
        <title>Draft genome sequence of a multidrug-resistant Chryseobacterium indologenes isolate from Malaysia.</title>
        <authorList>
            <person name="Yu C.Y."/>
            <person name="Ang G.Y."/>
            <person name="Chan K.-G."/>
        </authorList>
    </citation>
    <scope>NUCLEOTIDE SEQUENCE [LARGE SCALE GENOMIC DNA]</scope>
    <source>
        <strain evidence="8">CI_885</strain>
    </source>
</reference>
<dbReference type="FunFam" id="3.40.640.10:FF:000033">
    <property type="entry name" value="Aspartate aminotransferase"/>
    <property type="match status" value="1"/>
</dbReference>
<dbReference type="PANTHER" id="PTHR43807:SF20">
    <property type="entry name" value="FI04487P"/>
    <property type="match status" value="1"/>
</dbReference>
<comment type="cofactor">
    <cofactor evidence="1">
        <name>pyridoxal 5'-phosphate</name>
        <dbReference type="ChEBI" id="CHEBI:597326"/>
    </cofactor>
</comment>
<evidence type="ECO:0000256" key="2">
    <source>
        <dbReference type="ARBA" id="ARBA00007441"/>
    </source>
</evidence>
<protein>
    <submittedName>
        <fullName evidence="7">Aminotransferase</fullName>
    </submittedName>
</protein>
<dbReference type="InterPro" id="IPR004839">
    <property type="entry name" value="Aminotransferase_I/II_large"/>
</dbReference>
<dbReference type="OrthoDB" id="9802328at2"/>
<gene>
    <name evidence="7" type="ORF">AOB46_00105</name>
</gene>
<evidence type="ECO:0000259" key="6">
    <source>
        <dbReference type="Pfam" id="PF00155"/>
    </source>
</evidence>
<comment type="caution">
    <text evidence="7">The sequence shown here is derived from an EMBL/GenBank/DDBJ whole genome shotgun (WGS) entry which is preliminary data.</text>
</comment>
<sequence length="386" mass="44098">MIQLPISKLSNVGTTIFSQMTQLANENEAINLSQGFPDFMPDSELLDHVDYFVKKGFNQYAPLGGMPVLKEEIARKIENSHRAVYHPDSEITVTAGGTQAIFTAIAAFVKKEDEVIIFEPAYDCYEPTVELFGGIVRRFEMKAPDYEIDWTMVKGLVSEKTKMIILNNPNNPSGKILKEKDLQELIELVKGTSILILSDEVYENIVFDGQQHLSICQYPELKERSLLVASFGKLFHVTGWKTGYCAAPKNLTDEFRKVHQFNVFCVNTPIQLALAEYMKNDEHYLHLNAFFQEKRDFLRKGLAGTSFKLLDCEGTYFQAVKYDAISDQNDFDFASELTIRHKVASVPFSSFYRNKRNDHVIRLCFAKKQETLEKAIEHLSKVQPFI</sequence>
<dbReference type="GO" id="GO:0030170">
    <property type="term" value="F:pyridoxal phosphate binding"/>
    <property type="evidence" value="ECO:0007669"/>
    <property type="project" value="InterPro"/>
</dbReference>
<keyword evidence="4 7" id="KW-0808">Transferase</keyword>
<dbReference type="CDD" id="cd00609">
    <property type="entry name" value="AAT_like"/>
    <property type="match status" value="1"/>
</dbReference>
<dbReference type="PANTHER" id="PTHR43807">
    <property type="entry name" value="FI04487P"/>
    <property type="match status" value="1"/>
</dbReference>
<dbReference type="RefSeq" id="WP_062696755.1">
    <property type="nucleotide sequence ID" value="NZ_LJOD01000001.1"/>
</dbReference>
<dbReference type="InterPro" id="IPR015424">
    <property type="entry name" value="PyrdxlP-dep_Trfase"/>
</dbReference>
<dbReference type="Pfam" id="PF00155">
    <property type="entry name" value="Aminotran_1_2"/>
    <property type="match status" value="1"/>
</dbReference>
<evidence type="ECO:0000313" key="7">
    <source>
        <dbReference type="EMBL" id="KPE53178.1"/>
    </source>
</evidence>
<comment type="similarity">
    <text evidence="2">Belongs to the class-I pyridoxal-phosphate-dependent aminotransferase family.</text>
</comment>
<dbReference type="PATRIC" id="fig|253.9.peg.20"/>
<evidence type="ECO:0000256" key="5">
    <source>
        <dbReference type="ARBA" id="ARBA00022898"/>
    </source>
</evidence>
<evidence type="ECO:0000256" key="1">
    <source>
        <dbReference type="ARBA" id="ARBA00001933"/>
    </source>
</evidence>
<dbReference type="GO" id="GO:0005737">
    <property type="term" value="C:cytoplasm"/>
    <property type="evidence" value="ECO:0007669"/>
    <property type="project" value="TreeGrafter"/>
</dbReference>
<keyword evidence="5" id="KW-0663">Pyridoxal phosphate</keyword>
<dbReference type="EMBL" id="LJOD01000001">
    <property type="protein sequence ID" value="KPE53178.1"/>
    <property type="molecule type" value="Genomic_DNA"/>
</dbReference>
<dbReference type="Proteomes" id="UP000037953">
    <property type="component" value="Unassembled WGS sequence"/>
</dbReference>
<proteinExistence type="inferred from homology"/>
<evidence type="ECO:0000313" key="8">
    <source>
        <dbReference type="Proteomes" id="UP000037953"/>
    </source>
</evidence>
<feature type="domain" description="Aminotransferase class I/classII large" evidence="6">
    <location>
        <begin position="29"/>
        <end position="379"/>
    </location>
</feature>
<evidence type="ECO:0000256" key="4">
    <source>
        <dbReference type="ARBA" id="ARBA00022679"/>
    </source>
</evidence>
<dbReference type="AlphaFoldDB" id="A0A0N0ZZ36"/>
<reference evidence="7 8" key="1">
    <citation type="journal article" date="2015" name="Genom Data">
        <title>Draft genome sequence of a multidrug-resistant Chryseobacterium indologenes isolate from Malaysia.</title>
        <authorList>
            <person name="Yu C.Y."/>
            <person name="Ang G.Y."/>
            <person name="Cheng H.J."/>
            <person name="Cheong Y.M."/>
            <person name="Yin W.F."/>
            <person name="Chan K.G."/>
        </authorList>
    </citation>
    <scope>NUCLEOTIDE SEQUENCE [LARGE SCALE GENOMIC DNA]</scope>
    <source>
        <strain evidence="7 8">CI_885</strain>
    </source>
</reference>
<keyword evidence="3 7" id="KW-0032">Aminotransferase</keyword>
<dbReference type="InterPro" id="IPR015422">
    <property type="entry name" value="PyrdxlP-dep_Trfase_small"/>
</dbReference>
<dbReference type="NCBIfam" id="NF006569">
    <property type="entry name" value="PRK09082.1"/>
    <property type="match status" value="1"/>
</dbReference>
<dbReference type="Gene3D" id="3.40.640.10">
    <property type="entry name" value="Type I PLP-dependent aspartate aminotransferase-like (Major domain)"/>
    <property type="match status" value="1"/>
</dbReference>
<dbReference type="Gene3D" id="3.90.1150.10">
    <property type="entry name" value="Aspartate Aminotransferase, domain 1"/>
    <property type="match status" value="1"/>
</dbReference>
<accession>A0A0N0ZZ36</accession>
<organism evidence="7 8">
    <name type="scientific">Chryseobacterium indologenes</name>
    <name type="common">Flavobacterium indologenes</name>
    <dbReference type="NCBI Taxonomy" id="253"/>
    <lineage>
        <taxon>Bacteria</taxon>
        <taxon>Pseudomonadati</taxon>
        <taxon>Bacteroidota</taxon>
        <taxon>Flavobacteriia</taxon>
        <taxon>Flavobacteriales</taxon>
        <taxon>Weeksellaceae</taxon>
        <taxon>Chryseobacterium group</taxon>
        <taxon>Chryseobacterium</taxon>
    </lineage>
</organism>
<dbReference type="InterPro" id="IPR051326">
    <property type="entry name" value="Kynurenine-oxoglutarate_AT"/>
</dbReference>
<name>A0A0N0ZZ36_CHRID</name>